<comment type="caution">
    <text evidence="2">The sequence shown here is derived from an EMBL/GenBank/DDBJ whole genome shotgun (WGS) entry which is preliminary data.</text>
</comment>
<evidence type="ECO:0000256" key="1">
    <source>
        <dbReference type="SAM" id="MobiDB-lite"/>
    </source>
</evidence>
<accession>A0ABR1KNV0</accession>
<sequence length="185" mass="20857">MVHRHGRHHDTGPANKPTRTSRSCLVRQRLSSARSTHDDMPRTLPLCTSPFLPQGGRLATVTGLVLHVLDAQTCKTCRYSRPQAAATMFHLRRPMPFKSLLCPPSDFLNHRQPCVHPSRQHVAAPPRPASFIRHCAGPGAQQPIQCPAAEAKTKRRWSHMDCILSCYEEMARARDHGYAWICLDR</sequence>
<evidence type="ECO:0000313" key="3">
    <source>
        <dbReference type="Proteomes" id="UP001363622"/>
    </source>
</evidence>
<proteinExistence type="predicted"/>
<organism evidence="2 3">
    <name type="scientific">Phyllosticta citriasiana</name>
    <dbReference type="NCBI Taxonomy" id="595635"/>
    <lineage>
        <taxon>Eukaryota</taxon>
        <taxon>Fungi</taxon>
        <taxon>Dikarya</taxon>
        <taxon>Ascomycota</taxon>
        <taxon>Pezizomycotina</taxon>
        <taxon>Dothideomycetes</taxon>
        <taxon>Dothideomycetes incertae sedis</taxon>
        <taxon>Botryosphaeriales</taxon>
        <taxon>Phyllostictaceae</taxon>
        <taxon>Phyllosticta</taxon>
    </lineage>
</organism>
<dbReference type="EMBL" id="JBBPHU010000006">
    <property type="protein sequence ID" value="KAK7516600.1"/>
    <property type="molecule type" value="Genomic_DNA"/>
</dbReference>
<dbReference type="Proteomes" id="UP001363622">
    <property type="component" value="Unassembled WGS sequence"/>
</dbReference>
<gene>
    <name evidence="2" type="ORF">IWZ03DRAFT_193507</name>
</gene>
<reference evidence="2 3" key="1">
    <citation type="submission" date="2024-04" db="EMBL/GenBank/DDBJ databases">
        <title>Phyllosticta paracitricarpa is synonymous to the EU quarantine fungus P. citricarpa based on phylogenomic analyses.</title>
        <authorList>
            <consortium name="Lawrence Berkeley National Laboratory"/>
            <person name="Van Ingen-Buijs V.A."/>
            <person name="Van Westerhoven A.C."/>
            <person name="Haridas S."/>
            <person name="Skiadas P."/>
            <person name="Martin F."/>
            <person name="Groenewald J.Z."/>
            <person name="Crous P.W."/>
            <person name="Seidl M.F."/>
        </authorList>
    </citation>
    <scope>NUCLEOTIDE SEQUENCE [LARGE SCALE GENOMIC DNA]</scope>
    <source>
        <strain evidence="2 3">CBS 123371</strain>
    </source>
</reference>
<feature type="compositionally biased region" description="Polar residues" evidence="1">
    <location>
        <begin position="17"/>
        <end position="34"/>
    </location>
</feature>
<evidence type="ECO:0000313" key="2">
    <source>
        <dbReference type="EMBL" id="KAK7516600.1"/>
    </source>
</evidence>
<protein>
    <submittedName>
        <fullName evidence="2">Uncharacterized protein</fullName>
    </submittedName>
</protein>
<feature type="region of interest" description="Disordered" evidence="1">
    <location>
        <begin position="1"/>
        <end position="39"/>
    </location>
</feature>
<keyword evidence="3" id="KW-1185">Reference proteome</keyword>
<name>A0ABR1KNV0_9PEZI</name>